<evidence type="ECO:0000313" key="3">
    <source>
        <dbReference type="Proteomes" id="UP000270296"/>
    </source>
</evidence>
<dbReference type="InterPro" id="IPR001614">
    <property type="entry name" value="Myelin_PLP"/>
</dbReference>
<dbReference type="AlphaFoldDB" id="A0A183IBE6"/>
<dbReference type="PANTHER" id="PTHR11683">
    <property type="entry name" value="MYELIN PROTEOLIPID"/>
    <property type="match status" value="1"/>
</dbReference>
<protein>
    <submittedName>
        <fullName evidence="4">LHFPL tetraspan subfamily member 2b</fullName>
    </submittedName>
</protein>
<keyword evidence="1" id="KW-0812">Transmembrane</keyword>
<dbReference type="Proteomes" id="UP000270296">
    <property type="component" value="Unassembled WGS sequence"/>
</dbReference>
<evidence type="ECO:0000313" key="2">
    <source>
        <dbReference type="EMBL" id="VDO92696.1"/>
    </source>
</evidence>
<organism evidence="4">
    <name type="scientific">Soboliphyme baturini</name>
    <dbReference type="NCBI Taxonomy" id="241478"/>
    <lineage>
        <taxon>Eukaryota</taxon>
        <taxon>Metazoa</taxon>
        <taxon>Ecdysozoa</taxon>
        <taxon>Nematoda</taxon>
        <taxon>Enoplea</taxon>
        <taxon>Dorylaimia</taxon>
        <taxon>Dioctophymatida</taxon>
        <taxon>Dioctophymatoidea</taxon>
        <taxon>Soboliphymatidae</taxon>
        <taxon>Soboliphyme</taxon>
    </lineage>
</organism>
<feature type="transmembrane region" description="Helical" evidence="1">
    <location>
        <begin position="58"/>
        <end position="81"/>
    </location>
</feature>
<reference evidence="4" key="1">
    <citation type="submission" date="2016-06" db="UniProtKB">
        <authorList>
            <consortium name="WormBaseParasite"/>
        </authorList>
    </citation>
    <scope>IDENTIFICATION</scope>
</reference>
<dbReference type="PANTHER" id="PTHR11683:SF12">
    <property type="entry name" value="M6, ISOFORM F"/>
    <property type="match status" value="1"/>
</dbReference>
<proteinExistence type="predicted"/>
<dbReference type="EMBL" id="UZAM01006664">
    <property type="protein sequence ID" value="VDO92696.1"/>
    <property type="molecule type" value="Genomic_DNA"/>
</dbReference>
<keyword evidence="1" id="KW-0472">Membrane</keyword>
<dbReference type="PRINTS" id="PR00214">
    <property type="entry name" value="MYELINPLP"/>
</dbReference>
<accession>A0A183IBE6</accession>
<keyword evidence="3" id="KW-1185">Reference proteome</keyword>
<dbReference type="WBParaSite" id="SBAD_0000097001-mRNA-1">
    <property type="protein sequence ID" value="SBAD_0000097001-mRNA-1"/>
    <property type="gene ID" value="SBAD_0000097001"/>
</dbReference>
<name>A0A183IBE6_9BILA</name>
<dbReference type="Pfam" id="PF01275">
    <property type="entry name" value="Myelin_PLP"/>
    <property type="match status" value="1"/>
</dbReference>
<sequence length="276" mass="30498">MAGLLQGTLPLASVIALILSWIGVALFGLKMYEGIEAMEKVSSELFTFLLPWLRKVRMILVCLSALMIFCTLAMCVCGYFATRHLEYSYHGRSSPCLCSKIGSRAMCGTFWVISYLLNITWLGILCVVVVLISTYVVFANICLPQSGTESQMCFNFSIVSLFLANGNPKGAVSLILCGMPISHFCQLTRVFSPWYWSAFVGCFAVLLGLSHFNGSLAANFAHIKHAHRYRKFNICPDDEPCEGSPPDSRSRKLILVENDSPFPLAGLKPANGHKFL</sequence>
<feature type="transmembrane region" description="Helical" evidence="1">
    <location>
        <begin position="12"/>
        <end position="32"/>
    </location>
</feature>
<evidence type="ECO:0000256" key="1">
    <source>
        <dbReference type="SAM" id="Phobius"/>
    </source>
</evidence>
<feature type="transmembrane region" description="Helical" evidence="1">
    <location>
        <begin position="155"/>
        <end position="182"/>
    </location>
</feature>
<reference evidence="2 3" key="2">
    <citation type="submission" date="2018-11" db="EMBL/GenBank/DDBJ databases">
        <authorList>
            <consortium name="Pathogen Informatics"/>
        </authorList>
    </citation>
    <scope>NUCLEOTIDE SEQUENCE [LARGE SCALE GENOMIC DNA]</scope>
</reference>
<dbReference type="OrthoDB" id="9993736at2759"/>
<feature type="transmembrane region" description="Helical" evidence="1">
    <location>
        <begin position="194"/>
        <end position="221"/>
    </location>
</feature>
<evidence type="ECO:0000313" key="4">
    <source>
        <dbReference type="WBParaSite" id="SBAD_0000097001-mRNA-1"/>
    </source>
</evidence>
<feature type="transmembrane region" description="Helical" evidence="1">
    <location>
        <begin position="119"/>
        <end position="143"/>
    </location>
</feature>
<gene>
    <name evidence="2" type="ORF">SBAD_LOCUS940</name>
</gene>
<keyword evidence="1" id="KW-1133">Transmembrane helix</keyword>
<dbReference type="GO" id="GO:0005886">
    <property type="term" value="C:plasma membrane"/>
    <property type="evidence" value="ECO:0007669"/>
    <property type="project" value="TreeGrafter"/>
</dbReference>
<dbReference type="GO" id="GO:0031175">
    <property type="term" value="P:neuron projection development"/>
    <property type="evidence" value="ECO:0007669"/>
    <property type="project" value="TreeGrafter"/>
</dbReference>